<keyword evidence="2" id="KW-0489">Methyltransferase</keyword>
<dbReference type="Pfam" id="PF13649">
    <property type="entry name" value="Methyltransf_25"/>
    <property type="match status" value="1"/>
</dbReference>
<reference evidence="2" key="1">
    <citation type="journal article" date="2018" name="Int. J. Syst. Evol. Microbiol.">
        <title>Jatrophihabitans telluris sp. nov., isolated from sediment soil of lava forest wetlands and the emended description of the genus Jatrophihabitans.</title>
        <authorList>
            <person name="Lee K.C."/>
            <person name="Suh M.K."/>
            <person name="Eom M.K."/>
            <person name="Kim K.K."/>
            <person name="Kim J.S."/>
            <person name="Kim D.S."/>
            <person name="Ko S.H."/>
            <person name="Shin Y.K."/>
            <person name="Lee J.S."/>
        </authorList>
    </citation>
    <scope>NUCLEOTIDE SEQUENCE</scope>
    <source>
        <strain evidence="2">N237</strain>
    </source>
</reference>
<dbReference type="SUPFAM" id="SSF53335">
    <property type="entry name" value="S-adenosyl-L-methionine-dependent methyltransferases"/>
    <property type="match status" value="1"/>
</dbReference>
<dbReference type="GO" id="GO:0032259">
    <property type="term" value="P:methylation"/>
    <property type="evidence" value="ECO:0007669"/>
    <property type="project" value="UniProtKB-KW"/>
</dbReference>
<reference evidence="2" key="2">
    <citation type="submission" date="2022-05" db="EMBL/GenBank/DDBJ databases">
        <authorList>
            <person name="Kim J.-S."/>
            <person name="Lee K."/>
            <person name="Suh M."/>
            <person name="Eom M."/>
            <person name="Kim J.-S."/>
            <person name="Kim D.-S."/>
            <person name="Ko S.-H."/>
            <person name="Shin Y."/>
            <person name="Lee J.-S."/>
        </authorList>
    </citation>
    <scope>NUCLEOTIDE SEQUENCE</scope>
    <source>
        <strain evidence="2">N237</strain>
    </source>
</reference>
<dbReference type="Gene3D" id="3.40.50.150">
    <property type="entry name" value="Vaccinia Virus protein VP39"/>
    <property type="match status" value="1"/>
</dbReference>
<organism evidence="2 3">
    <name type="scientific">Jatrophihabitans telluris</name>
    <dbReference type="NCBI Taxonomy" id="2038343"/>
    <lineage>
        <taxon>Bacteria</taxon>
        <taxon>Bacillati</taxon>
        <taxon>Actinomycetota</taxon>
        <taxon>Actinomycetes</taxon>
        <taxon>Jatrophihabitantales</taxon>
        <taxon>Jatrophihabitantaceae</taxon>
        <taxon>Jatrophihabitans</taxon>
    </lineage>
</organism>
<keyword evidence="3" id="KW-1185">Reference proteome</keyword>
<keyword evidence="2" id="KW-0808">Transferase</keyword>
<dbReference type="CDD" id="cd02440">
    <property type="entry name" value="AdoMet_MTases"/>
    <property type="match status" value="1"/>
</dbReference>
<dbReference type="InterPro" id="IPR041698">
    <property type="entry name" value="Methyltransf_25"/>
</dbReference>
<evidence type="ECO:0000313" key="2">
    <source>
        <dbReference type="EMBL" id="UQX89527.1"/>
    </source>
</evidence>
<dbReference type="PANTHER" id="PTHR43591:SF24">
    <property type="entry name" value="2-METHOXY-6-POLYPRENYL-1,4-BENZOQUINOL METHYLASE, MITOCHONDRIAL"/>
    <property type="match status" value="1"/>
</dbReference>
<dbReference type="GO" id="GO:0008168">
    <property type="term" value="F:methyltransferase activity"/>
    <property type="evidence" value="ECO:0007669"/>
    <property type="project" value="UniProtKB-KW"/>
</dbReference>
<proteinExistence type="predicted"/>
<evidence type="ECO:0000259" key="1">
    <source>
        <dbReference type="Pfam" id="PF13649"/>
    </source>
</evidence>
<protein>
    <submittedName>
        <fullName evidence="2">Methyltransferase domain-containing protein</fullName>
    </submittedName>
</protein>
<dbReference type="RefSeq" id="WP_249773423.1">
    <property type="nucleotide sequence ID" value="NZ_CP097332.1"/>
</dbReference>
<dbReference type="EMBL" id="CP097332">
    <property type="protein sequence ID" value="UQX89527.1"/>
    <property type="molecule type" value="Genomic_DNA"/>
</dbReference>
<dbReference type="InterPro" id="IPR029063">
    <property type="entry name" value="SAM-dependent_MTases_sf"/>
</dbReference>
<accession>A0ABY4R230</accession>
<evidence type="ECO:0000313" key="3">
    <source>
        <dbReference type="Proteomes" id="UP001056336"/>
    </source>
</evidence>
<name>A0ABY4R230_9ACTN</name>
<sequence>MSDDARWAGSMPEIYDRCLGPTLFAPFAEHLAGIAAALAPTDVLELAAGTGIATAALAKAMPQAHLVATDLNPAMVEYGGARVGNARWQVADAQQLPQDDASFDLVMCQFGAMFFPDKPAAYAEAARVLRPGGTLLLGLWDAVAASEFAQAVVDGLVSVLPGTDANFVTRIPHGYHDDEQISADLQAGGLVDVQIDRVVLSGTAESAAKLAEGFCLGSPLRYELEAHGDPHALTQKIGAVMTTRLGSGPVQGRMGALTVQARRPL</sequence>
<gene>
    <name evidence="2" type="ORF">M6D93_05840</name>
</gene>
<feature type="domain" description="Methyltransferase" evidence="1">
    <location>
        <begin position="43"/>
        <end position="133"/>
    </location>
</feature>
<dbReference type="PANTHER" id="PTHR43591">
    <property type="entry name" value="METHYLTRANSFERASE"/>
    <property type="match status" value="1"/>
</dbReference>
<dbReference type="Proteomes" id="UP001056336">
    <property type="component" value="Chromosome"/>
</dbReference>